<name>A0A0M4N618_LEPIR</name>
<gene>
    <name evidence="1" type="ORF">G436_2444</name>
</gene>
<dbReference type="PATRIC" id="fig|1279460.3.peg.2461"/>
<accession>A0A0M4N618</accession>
<evidence type="ECO:0000313" key="2">
    <source>
        <dbReference type="Proteomes" id="UP000056502"/>
    </source>
</evidence>
<proteinExistence type="predicted"/>
<dbReference type="EMBL" id="CP012603">
    <property type="protein sequence ID" value="ALE39619.1"/>
    <property type="molecule type" value="Genomic_DNA"/>
</dbReference>
<reference evidence="1 2" key="1">
    <citation type="journal article" date="2015" name="Genome Announc.">
        <title>Whole-Genome Sequence of Leptospira interrogans Serovar Hardjo Subtype Hardjoprajitno Strain Norma, Isolated from Cattle in a Leptospirosis Outbreak in Brazil.</title>
        <authorList>
            <person name="Cosate M.R."/>
            <person name="Soares S.C."/>
            <person name="Mendes T.A."/>
            <person name="Raittz R.T."/>
            <person name="Moreira E.C."/>
            <person name="Leite R."/>
            <person name="Fernandes G.R."/>
            <person name="Haddad J.P."/>
            <person name="Ortega J.M."/>
        </authorList>
    </citation>
    <scope>NUCLEOTIDE SEQUENCE [LARGE SCALE GENOMIC DNA]</scope>
    <source>
        <strain evidence="1 2">Norma</strain>
    </source>
</reference>
<sequence length="50" mass="6020">MTWILPSQTKNLNSGFFETIPKYKFLILKIGSKMWELHQQSIDFYEILKL</sequence>
<protein>
    <submittedName>
        <fullName evidence="1">Uncharacterized protein</fullName>
    </submittedName>
</protein>
<evidence type="ECO:0000313" key="1">
    <source>
        <dbReference type="EMBL" id="ALE39619.1"/>
    </source>
</evidence>
<dbReference type="Proteomes" id="UP000056502">
    <property type="component" value="Chromosome I"/>
</dbReference>
<dbReference type="AlphaFoldDB" id="A0A0M4N618"/>
<organism evidence="1">
    <name type="scientific">Leptospira interrogans serovar Hardjo str. Norma</name>
    <dbReference type="NCBI Taxonomy" id="1279460"/>
    <lineage>
        <taxon>Bacteria</taxon>
        <taxon>Pseudomonadati</taxon>
        <taxon>Spirochaetota</taxon>
        <taxon>Spirochaetia</taxon>
        <taxon>Leptospirales</taxon>
        <taxon>Leptospiraceae</taxon>
        <taxon>Leptospira</taxon>
    </lineage>
</organism>